<dbReference type="SUPFAM" id="SSF52733">
    <property type="entry name" value="Nicotinate mononucleotide:5,6-dimethylbenzimidazole phosphoribosyltransferase (CobT)"/>
    <property type="match status" value="1"/>
</dbReference>
<dbReference type="PANTHER" id="PTHR43463:SF1">
    <property type="entry name" value="NICOTINATE-NUCLEOTIDE--DIMETHYLBENZIMIDAZOLE PHOSPHORIBOSYLTRANSFERASE"/>
    <property type="match status" value="1"/>
</dbReference>
<comment type="pathway">
    <text evidence="1 10">Nucleoside biosynthesis; alpha-ribazole biosynthesis; alpha-ribazole from 5,6-dimethylbenzimidazole: step 1/2.</text>
</comment>
<feature type="active site" description="Proton acceptor" evidence="10">
    <location>
        <position position="310"/>
    </location>
</feature>
<protein>
    <recommendedName>
        <fullName evidence="4 10">Nicotinate-nucleotide--dimethylbenzimidazole phosphoribosyltransferase</fullName>
        <shortName evidence="10">NN:DBI PRT</shortName>
        <ecNumber evidence="3 10">2.4.2.21</ecNumber>
    </recommendedName>
    <alternativeName>
        <fullName evidence="8 10">N(1)-alpha-phosphoribosyltransferase</fullName>
    </alternativeName>
</protein>
<comment type="similarity">
    <text evidence="2 10">Belongs to the CobT family.</text>
</comment>
<accession>A0A7V5P0W4</accession>
<proteinExistence type="inferred from homology"/>
<dbReference type="HAMAP" id="MF_00230">
    <property type="entry name" value="CobT"/>
    <property type="match status" value="1"/>
</dbReference>
<evidence type="ECO:0000313" key="11">
    <source>
        <dbReference type="EMBL" id="HHI97810.1"/>
    </source>
</evidence>
<organism evidence="11">
    <name type="scientific">Thermodesulfatator atlanticus</name>
    <dbReference type="NCBI Taxonomy" id="501497"/>
    <lineage>
        <taxon>Bacteria</taxon>
        <taxon>Pseudomonadati</taxon>
        <taxon>Thermodesulfobacteriota</taxon>
        <taxon>Thermodesulfobacteria</taxon>
        <taxon>Thermodesulfobacteriales</taxon>
        <taxon>Thermodesulfatatoraceae</taxon>
        <taxon>Thermodesulfatator</taxon>
    </lineage>
</organism>
<dbReference type="EMBL" id="DROK01000241">
    <property type="protein sequence ID" value="HHI97810.1"/>
    <property type="molecule type" value="Genomic_DNA"/>
</dbReference>
<keyword evidence="7 10" id="KW-0808">Transferase</keyword>
<dbReference type="Gene3D" id="3.40.50.10210">
    <property type="match status" value="1"/>
</dbReference>
<evidence type="ECO:0000256" key="7">
    <source>
        <dbReference type="ARBA" id="ARBA00022679"/>
    </source>
</evidence>
<dbReference type="InterPro" id="IPR003200">
    <property type="entry name" value="Nict_dMeBzImd_PRibTrfase"/>
</dbReference>
<evidence type="ECO:0000256" key="8">
    <source>
        <dbReference type="ARBA" id="ARBA00030686"/>
    </source>
</evidence>
<evidence type="ECO:0000256" key="10">
    <source>
        <dbReference type="HAMAP-Rule" id="MF_00230"/>
    </source>
</evidence>
<dbReference type="Proteomes" id="UP000886101">
    <property type="component" value="Unassembled WGS sequence"/>
</dbReference>
<dbReference type="GO" id="GO:0008939">
    <property type="term" value="F:nicotinate-nucleotide-dimethylbenzimidazole phosphoribosyltransferase activity"/>
    <property type="evidence" value="ECO:0007669"/>
    <property type="project" value="UniProtKB-UniRule"/>
</dbReference>
<dbReference type="CDD" id="cd02439">
    <property type="entry name" value="DMB-PRT_CobT"/>
    <property type="match status" value="1"/>
</dbReference>
<evidence type="ECO:0000256" key="1">
    <source>
        <dbReference type="ARBA" id="ARBA00005049"/>
    </source>
</evidence>
<dbReference type="EC" id="2.4.2.21" evidence="3 10"/>
<gene>
    <name evidence="10 11" type="primary">cobT</name>
    <name evidence="11" type="ORF">ENJ96_08145</name>
</gene>
<sequence>MEFRLPPLDRADYERAQRRLDSLTKPRGSLGYLEELAKQYVYITGELFPKLPLKKAVYVFAGDHGVVEEGVSAYPQEVTQQMILNFLAGGAGINAIARQAGADVFVVDVGAAGEVEDPRLIKRKVVAGTKNFLKEPAMTRQEAQEALAVGYHLSQEAAEKGYQLLIPGDMGIGNTTASAAVICALLGESPEEIVGRGTGIDDAALKRKKEVVAQALKRYSFSDPLDVLAKVGGAEIAAIAGFFIGGATKRVPVIIDGFISLAGYVAAQALVPELKEFVFCGHCSTEKGAALVIKRLGLRPIVDLELRLGEGTGACLASIVVETALRVLTEMATFEDAGVTKGREFES</sequence>
<keyword evidence="6 10" id="KW-0328">Glycosyltransferase</keyword>
<evidence type="ECO:0000256" key="2">
    <source>
        <dbReference type="ARBA" id="ARBA00007110"/>
    </source>
</evidence>
<dbReference type="PANTHER" id="PTHR43463">
    <property type="entry name" value="NICOTINATE-NUCLEOTIDE--DIMETHYLBENZIMIDAZOLE PHOSPHORIBOSYLTRANSFERASE"/>
    <property type="match status" value="1"/>
</dbReference>
<dbReference type="NCBIfam" id="NF000996">
    <property type="entry name" value="PRK00105.1"/>
    <property type="match status" value="1"/>
</dbReference>
<dbReference type="Pfam" id="PF02277">
    <property type="entry name" value="DBI_PRT"/>
    <property type="match status" value="1"/>
</dbReference>
<keyword evidence="5 10" id="KW-0169">Cobalamin biosynthesis</keyword>
<dbReference type="InterPro" id="IPR023195">
    <property type="entry name" value="Nict_dMeBzImd_PRibTrfase_N"/>
</dbReference>
<evidence type="ECO:0000256" key="3">
    <source>
        <dbReference type="ARBA" id="ARBA00011991"/>
    </source>
</evidence>
<evidence type="ECO:0000256" key="6">
    <source>
        <dbReference type="ARBA" id="ARBA00022676"/>
    </source>
</evidence>
<dbReference type="GO" id="GO:0009236">
    <property type="term" value="P:cobalamin biosynthetic process"/>
    <property type="evidence" value="ECO:0007669"/>
    <property type="project" value="UniProtKB-UniRule"/>
</dbReference>
<dbReference type="InterPro" id="IPR017846">
    <property type="entry name" value="Nict_dMeBzImd_PRibTrfase_bact"/>
</dbReference>
<dbReference type="NCBIfam" id="TIGR03160">
    <property type="entry name" value="cobT_DBIPRT"/>
    <property type="match status" value="1"/>
</dbReference>
<name>A0A7V5P0W4_9BACT</name>
<evidence type="ECO:0000256" key="9">
    <source>
        <dbReference type="ARBA" id="ARBA00047340"/>
    </source>
</evidence>
<comment type="caution">
    <text evidence="11">The sequence shown here is derived from an EMBL/GenBank/DDBJ whole genome shotgun (WGS) entry which is preliminary data.</text>
</comment>
<reference evidence="11" key="1">
    <citation type="journal article" date="2020" name="mSystems">
        <title>Genome- and Community-Level Interaction Insights into Carbon Utilization and Element Cycling Functions of Hydrothermarchaeota in Hydrothermal Sediment.</title>
        <authorList>
            <person name="Zhou Z."/>
            <person name="Liu Y."/>
            <person name="Xu W."/>
            <person name="Pan J."/>
            <person name="Luo Z.H."/>
            <person name="Li M."/>
        </authorList>
    </citation>
    <scope>NUCLEOTIDE SEQUENCE [LARGE SCALE GENOMIC DNA]</scope>
    <source>
        <strain evidence="11">HyVt-533</strain>
    </source>
</reference>
<dbReference type="Gene3D" id="1.10.1610.10">
    <property type="match status" value="1"/>
</dbReference>
<evidence type="ECO:0000256" key="5">
    <source>
        <dbReference type="ARBA" id="ARBA00022573"/>
    </source>
</evidence>
<dbReference type="AlphaFoldDB" id="A0A7V5P0W4"/>
<dbReference type="InterPro" id="IPR036087">
    <property type="entry name" value="Nict_dMeBzImd_PRibTrfase_sf"/>
</dbReference>
<comment type="function">
    <text evidence="10">Catalyzes the synthesis of alpha-ribazole-5'-phosphate from nicotinate mononucleotide (NAMN) and 5,6-dimethylbenzimidazole (DMB).</text>
</comment>
<dbReference type="UniPathway" id="UPA00061">
    <property type="reaction ID" value="UER00516"/>
</dbReference>
<evidence type="ECO:0000256" key="4">
    <source>
        <dbReference type="ARBA" id="ARBA00015486"/>
    </source>
</evidence>
<comment type="catalytic activity">
    <reaction evidence="9 10">
        <text>5,6-dimethylbenzimidazole + nicotinate beta-D-ribonucleotide = alpha-ribazole 5'-phosphate + nicotinate + H(+)</text>
        <dbReference type="Rhea" id="RHEA:11196"/>
        <dbReference type="ChEBI" id="CHEBI:15378"/>
        <dbReference type="ChEBI" id="CHEBI:15890"/>
        <dbReference type="ChEBI" id="CHEBI:32544"/>
        <dbReference type="ChEBI" id="CHEBI:57502"/>
        <dbReference type="ChEBI" id="CHEBI:57918"/>
        <dbReference type="EC" id="2.4.2.21"/>
    </reaction>
</comment>
<dbReference type="FunFam" id="3.40.50.10210:FF:000001">
    <property type="entry name" value="Nicotinate-nucleotide--dimethylbenzimidazole phosphoribosyltransferase"/>
    <property type="match status" value="1"/>
</dbReference>